<comment type="caution">
    <text evidence="2">The sequence shown here is derived from an EMBL/GenBank/DDBJ whole genome shotgun (WGS) entry which is preliminary data.</text>
</comment>
<reference evidence="3" key="1">
    <citation type="submission" date="2016-06" db="EMBL/GenBank/DDBJ databases">
        <title>Parallel loss of symbiosis genes in relatives of nitrogen-fixing non-legume Parasponia.</title>
        <authorList>
            <person name="Van Velzen R."/>
            <person name="Holmer R."/>
            <person name="Bu F."/>
            <person name="Rutten L."/>
            <person name="Van Zeijl A."/>
            <person name="Liu W."/>
            <person name="Santuari L."/>
            <person name="Cao Q."/>
            <person name="Sharma T."/>
            <person name="Shen D."/>
            <person name="Roswanjaya Y."/>
            <person name="Wardhani T."/>
            <person name="Kalhor M.S."/>
            <person name="Jansen J."/>
            <person name="Van den Hoogen J."/>
            <person name="Gungor B."/>
            <person name="Hartog M."/>
            <person name="Hontelez J."/>
            <person name="Verver J."/>
            <person name="Yang W.-C."/>
            <person name="Schijlen E."/>
            <person name="Repin R."/>
            <person name="Schilthuizen M."/>
            <person name="Schranz E."/>
            <person name="Heidstra R."/>
            <person name="Miyata K."/>
            <person name="Fedorova E."/>
            <person name="Kohlen W."/>
            <person name="Bisseling T."/>
            <person name="Smit S."/>
            <person name="Geurts R."/>
        </authorList>
    </citation>
    <scope>NUCLEOTIDE SEQUENCE [LARGE SCALE GENOMIC DNA]</scope>
    <source>
        <strain evidence="3">cv. WU1-14</strain>
    </source>
</reference>
<evidence type="ECO:0000256" key="1">
    <source>
        <dbReference type="SAM" id="MobiDB-lite"/>
    </source>
</evidence>
<protein>
    <submittedName>
        <fullName evidence="2">Uncharacterized protein</fullName>
    </submittedName>
</protein>
<evidence type="ECO:0000313" key="2">
    <source>
        <dbReference type="EMBL" id="PON69550.1"/>
    </source>
</evidence>
<evidence type="ECO:0000313" key="3">
    <source>
        <dbReference type="Proteomes" id="UP000237105"/>
    </source>
</evidence>
<dbReference type="OrthoDB" id="1936426at2759"/>
<dbReference type="Proteomes" id="UP000237105">
    <property type="component" value="Unassembled WGS sequence"/>
</dbReference>
<name>A0A2P5D8B0_PARAD</name>
<proteinExistence type="predicted"/>
<organism evidence="2 3">
    <name type="scientific">Parasponia andersonii</name>
    <name type="common">Sponia andersonii</name>
    <dbReference type="NCBI Taxonomy" id="3476"/>
    <lineage>
        <taxon>Eukaryota</taxon>
        <taxon>Viridiplantae</taxon>
        <taxon>Streptophyta</taxon>
        <taxon>Embryophyta</taxon>
        <taxon>Tracheophyta</taxon>
        <taxon>Spermatophyta</taxon>
        <taxon>Magnoliopsida</taxon>
        <taxon>eudicotyledons</taxon>
        <taxon>Gunneridae</taxon>
        <taxon>Pentapetalae</taxon>
        <taxon>rosids</taxon>
        <taxon>fabids</taxon>
        <taxon>Rosales</taxon>
        <taxon>Cannabaceae</taxon>
        <taxon>Parasponia</taxon>
    </lineage>
</organism>
<dbReference type="EMBL" id="JXTB01000055">
    <property type="protein sequence ID" value="PON69550.1"/>
    <property type="molecule type" value="Genomic_DNA"/>
</dbReference>
<keyword evidence="3" id="KW-1185">Reference proteome</keyword>
<sequence length="105" mass="12133">MRRAYRKMWRAVPCTSRKSLRTDSWKDIEEILKSKLATITEEPEICEENQTPPRLKRLAKKGKKKGSKDNKAGNFLLPQFSLKDSYALFMTRFGSKGSFGGLLQY</sequence>
<accession>A0A2P5D8B0</accession>
<feature type="compositionally biased region" description="Basic residues" evidence="1">
    <location>
        <begin position="54"/>
        <end position="66"/>
    </location>
</feature>
<dbReference type="AlphaFoldDB" id="A0A2P5D8B0"/>
<gene>
    <name evidence="2" type="ORF">PanWU01x14_086730</name>
</gene>
<feature type="region of interest" description="Disordered" evidence="1">
    <location>
        <begin position="49"/>
        <end position="72"/>
    </location>
</feature>